<evidence type="ECO:0000313" key="5">
    <source>
        <dbReference type="Proteomes" id="UP000322079"/>
    </source>
</evidence>
<feature type="domain" description="Dienelactone hydrolase" evidence="3">
    <location>
        <begin position="90"/>
        <end position="265"/>
    </location>
</feature>
<dbReference type="GO" id="GO:0052689">
    <property type="term" value="F:carboxylic ester hydrolase activity"/>
    <property type="evidence" value="ECO:0007669"/>
    <property type="project" value="UniProtKB-ARBA"/>
</dbReference>
<dbReference type="KEGG" id="chrm:FYK34_01280"/>
<keyword evidence="2" id="KW-0732">Signal</keyword>
<dbReference type="InterPro" id="IPR002925">
    <property type="entry name" value="Dienelactn_hydro"/>
</dbReference>
<feature type="chain" id="PRO_5022938620" description="Dienelactone hydrolase domain-containing protein" evidence="2">
    <location>
        <begin position="23"/>
        <end position="380"/>
    </location>
</feature>
<gene>
    <name evidence="4" type="ORF">FYK34_01280</name>
</gene>
<dbReference type="Proteomes" id="UP000322079">
    <property type="component" value="Chromosome"/>
</dbReference>
<dbReference type="PANTHER" id="PTHR22946">
    <property type="entry name" value="DIENELACTONE HYDROLASE DOMAIN-CONTAINING PROTEIN-RELATED"/>
    <property type="match status" value="1"/>
</dbReference>
<dbReference type="RefSeq" id="WP_149294696.1">
    <property type="nucleotide sequence ID" value="NZ_CP043473.1"/>
</dbReference>
<dbReference type="Pfam" id="PF01738">
    <property type="entry name" value="DLH"/>
    <property type="match status" value="1"/>
</dbReference>
<organism evidence="4 5">
    <name type="scientific">Chromobacterium paludis</name>
    <dbReference type="NCBI Taxonomy" id="2605945"/>
    <lineage>
        <taxon>Bacteria</taxon>
        <taxon>Pseudomonadati</taxon>
        <taxon>Pseudomonadota</taxon>
        <taxon>Betaproteobacteria</taxon>
        <taxon>Neisseriales</taxon>
        <taxon>Chromobacteriaceae</taxon>
        <taxon>Chromobacterium</taxon>
    </lineage>
</organism>
<protein>
    <recommendedName>
        <fullName evidence="3">Dienelactone hydrolase domain-containing protein</fullName>
    </recommendedName>
</protein>
<accession>A0A5C1DCB1</accession>
<evidence type="ECO:0000259" key="3">
    <source>
        <dbReference type="Pfam" id="PF01738"/>
    </source>
</evidence>
<dbReference type="PANTHER" id="PTHR22946:SF9">
    <property type="entry name" value="POLYKETIDE TRANSFERASE AF380"/>
    <property type="match status" value="1"/>
</dbReference>
<dbReference type="AlphaFoldDB" id="A0A5C1DCB1"/>
<dbReference type="EMBL" id="CP043473">
    <property type="protein sequence ID" value="QEL54305.1"/>
    <property type="molecule type" value="Genomic_DNA"/>
</dbReference>
<feature type="signal peptide" evidence="2">
    <location>
        <begin position="1"/>
        <end position="22"/>
    </location>
</feature>
<dbReference type="Gene3D" id="3.40.50.1820">
    <property type="entry name" value="alpha/beta hydrolase"/>
    <property type="match status" value="1"/>
</dbReference>
<dbReference type="InterPro" id="IPR050261">
    <property type="entry name" value="FrsA_esterase"/>
</dbReference>
<sequence length="380" mass="41303">MKTYLHAALAALLALTCAASRAADQLAPDLGEKIVKLPVTLPDGSRQSMTLTVFRPSQPGPHPLALISHGRSPSKDERAKLPRQRQETAARYFVRKGFVVLVPTRIGYGDSAARLDPENMGACQHPNYRSALTPQINEIQAALDYGRKLPDVDPSRIVLMGVSVGGMGVVAAAAHNPPGVVTTINFAGGHGGNPQAHGGAPCDPEQLRRAYAEFGQHARMPMLWLYARNDSFFGPAYSQAWAKAYRDAGGKLDFRLLPPYSDDGHKLYSQGTDIWMPQVDAYLAKFGFKTPGTVARPSPSGYADLQDKARVPFVNQAAKQSGYNAFLRGPLPRAFAVSRNGRWGYAYGPDATNHALDICRRGNEQPCALYAVDRDVVWHP</sequence>
<name>A0A5C1DCB1_9NEIS</name>
<reference evidence="4 5" key="1">
    <citation type="submission" date="2019-08" db="EMBL/GenBank/DDBJ databases">
        <title>Chromobacterium paludis, a novel bacterium isolated from a Maryland marsh pond.</title>
        <authorList>
            <person name="Blackburn M.B."/>
            <person name="Gundersen-Rindal D.E."/>
        </authorList>
    </citation>
    <scope>NUCLEOTIDE SEQUENCE [LARGE SCALE GENOMIC DNA]</scope>
    <source>
        <strain evidence="5">IIBBL 257-1</strain>
    </source>
</reference>
<dbReference type="InterPro" id="IPR029058">
    <property type="entry name" value="AB_hydrolase_fold"/>
</dbReference>
<proteinExistence type="predicted"/>
<keyword evidence="5" id="KW-1185">Reference proteome</keyword>
<keyword evidence="1" id="KW-0378">Hydrolase</keyword>
<evidence type="ECO:0000256" key="2">
    <source>
        <dbReference type="SAM" id="SignalP"/>
    </source>
</evidence>
<evidence type="ECO:0000313" key="4">
    <source>
        <dbReference type="EMBL" id="QEL54305.1"/>
    </source>
</evidence>
<evidence type="ECO:0000256" key="1">
    <source>
        <dbReference type="ARBA" id="ARBA00022801"/>
    </source>
</evidence>
<dbReference type="SUPFAM" id="SSF53474">
    <property type="entry name" value="alpha/beta-Hydrolases"/>
    <property type="match status" value="1"/>
</dbReference>